<dbReference type="KEGG" id="atr:18437542"/>
<organism evidence="3 4">
    <name type="scientific">Amborella trichopoda</name>
    <dbReference type="NCBI Taxonomy" id="13333"/>
    <lineage>
        <taxon>Eukaryota</taxon>
        <taxon>Viridiplantae</taxon>
        <taxon>Streptophyta</taxon>
        <taxon>Embryophyta</taxon>
        <taxon>Tracheophyta</taxon>
        <taxon>Spermatophyta</taxon>
        <taxon>Magnoliopsida</taxon>
        <taxon>Amborellales</taxon>
        <taxon>Amborellaceae</taxon>
        <taxon>Amborella</taxon>
    </lineage>
</organism>
<dbReference type="Gramene" id="ERN09394">
    <property type="protein sequence ID" value="ERN09394"/>
    <property type="gene ID" value="AMTR_s00029p00039560"/>
</dbReference>
<dbReference type="Proteomes" id="UP000017836">
    <property type="component" value="Unassembled WGS sequence"/>
</dbReference>
<feature type="signal peptide" evidence="1">
    <location>
        <begin position="1"/>
        <end position="22"/>
    </location>
</feature>
<accession>W1PNL2</accession>
<dbReference type="eggNOG" id="ENOG502S2JF">
    <property type="taxonomic scope" value="Eukaryota"/>
</dbReference>
<dbReference type="SMART" id="SM00108">
    <property type="entry name" value="B_lectin"/>
    <property type="match status" value="1"/>
</dbReference>
<dbReference type="SUPFAM" id="SSF51110">
    <property type="entry name" value="alpha-D-mannose-specific plant lectins"/>
    <property type="match status" value="1"/>
</dbReference>
<dbReference type="OrthoDB" id="758731at2759"/>
<dbReference type="PROSITE" id="PS50927">
    <property type="entry name" value="BULB_LECTIN"/>
    <property type="match status" value="1"/>
</dbReference>
<feature type="chain" id="PRO_5004807677" description="Bulb-type lectin domain-containing protein" evidence="1">
    <location>
        <begin position="23"/>
        <end position="153"/>
    </location>
</feature>
<sequence>MGALTLVIAMVMALSLATLSNGEDTMFNGEKLLANQFLENDPYKFIMQSDCNLVLYKKQSNNNNKALWASGTNGHGSSCTLLLQNSGNLVISDGSDAIWTSKSSRGPNTYRLVVQDDGNVVTYGGATWATNTVQSSKKRSFTSIVKNATVTFP</sequence>
<keyword evidence="1" id="KW-0732">Signal</keyword>
<proteinExistence type="predicted"/>
<dbReference type="Gene3D" id="2.90.10.10">
    <property type="entry name" value="Bulb-type lectin domain"/>
    <property type="match status" value="1"/>
</dbReference>
<keyword evidence="4" id="KW-1185">Reference proteome</keyword>
<dbReference type="AlphaFoldDB" id="W1PNL2"/>
<dbReference type="CDD" id="cd00028">
    <property type="entry name" value="B_lectin"/>
    <property type="match status" value="1"/>
</dbReference>
<reference evidence="4" key="1">
    <citation type="journal article" date="2013" name="Science">
        <title>The Amborella genome and the evolution of flowering plants.</title>
        <authorList>
            <consortium name="Amborella Genome Project"/>
        </authorList>
    </citation>
    <scope>NUCLEOTIDE SEQUENCE [LARGE SCALE GENOMIC DNA]</scope>
</reference>
<dbReference type="InterPro" id="IPR001480">
    <property type="entry name" value="Bulb-type_lectin_dom"/>
</dbReference>
<dbReference type="InterPro" id="IPR036426">
    <property type="entry name" value="Bulb-type_lectin_dom_sf"/>
</dbReference>
<gene>
    <name evidence="3" type="ORF">AMTR_s00029p00039560</name>
</gene>
<dbReference type="EMBL" id="KI392980">
    <property type="protein sequence ID" value="ERN09394.1"/>
    <property type="molecule type" value="Genomic_DNA"/>
</dbReference>
<evidence type="ECO:0000313" key="4">
    <source>
        <dbReference type="Proteomes" id="UP000017836"/>
    </source>
</evidence>
<evidence type="ECO:0000256" key="1">
    <source>
        <dbReference type="SAM" id="SignalP"/>
    </source>
</evidence>
<protein>
    <recommendedName>
        <fullName evidence="2">Bulb-type lectin domain-containing protein</fullName>
    </recommendedName>
</protein>
<dbReference type="HOGENOM" id="CLU_137596_0_0_1"/>
<dbReference type="OMA" id="TWATNTM"/>
<evidence type="ECO:0000313" key="3">
    <source>
        <dbReference type="EMBL" id="ERN09394.1"/>
    </source>
</evidence>
<evidence type="ECO:0000259" key="2">
    <source>
        <dbReference type="PROSITE" id="PS50927"/>
    </source>
</evidence>
<name>W1PNL2_AMBTC</name>
<feature type="domain" description="Bulb-type lectin" evidence="2">
    <location>
        <begin position="23"/>
        <end position="135"/>
    </location>
</feature>